<protein>
    <recommendedName>
        <fullName evidence="4">DUF3784 domain-containing protein</fullName>
    </recommendedName>
</protein>
<accession>A0A1M4X9T9</accession>
<feature type="transmembrane region" description="Helical" evidence="1">
    <location>
        <begin position="47"/>
        <end position="76"/>
    </location>
</feature>
<keyword evidence="1" id="KW-1133">Transmembrane helix</keyword>
<dbReference type="Proteomes" id="UP000184423">
    <property type="component" value="Unassembled WGS sequence"/>
</dbReference>
<gene>
    <name evidence="2" type="ORF">SAMN02746091_01361</name>
</gene>
<proteinExistence type="predicted"/>
<evidence type="ECO:0008006" key="4">
    <source>
        <dbReference type="Google" id="ProtNLM"/>
    </source>
</evidence>
<organism evidence="2 3">
    <name type="scientific">Caloramator proteoclasticus DSM 10124</name>
    <dbReference type="NCBI Taxonomy" id="1121262"/>
    <lineage>
        <taxon>Bacteria</taxon>
        <taxon>Bacillati</taxon>
        <taxon>Bacillota</taxon>
        <taxon>Clostridia</taxon>
        <taxon>Eubacteriales</taxon>
        <taxon>Clostridiaceae</taxon>
        <taxon>Caloramator</taxon>
    </lineage>
</organism>
<evidence type="ECO:0000256" key="1">
    <source>
        <dbReference type="SAM" id="Phobius"/>
    </source>
</evidence>
<dbReference type="AlphaFoldDB" id="A0A1M4X9T9"/>
<dbReference type="EMBL" id="FQVG01000022">
    <property type="protein sequence ID" value="SHE90233.1"/>
    <property type="molecule type" value="Genomic_DNA"/>
</dbReference>
<keyword evidence="3" id="KW-1185">Reference proteome</keyword>
<name>A0A1M4X9T9_9CLOT</name>
<sequence>MNSTEIAVLVLFSIFGFFNMLIGNIIKKKKYVEIISGYDPKYDDKDYIANLFGTNMFILGCIEIFTSIIYTAIILLSEDKNMPIYFTIANLLMLFFICFKMYYNMSKDRKRRRKNV</sequence>
<evidence type="ECO:0000313" key="3">
    <source>
        <dbReference type="Proteomes" id="UP000184423"/>
    </source>
</evidence>
<keyword evidence="1" id="KW-0472">Membrane</keyword>
<reference evidence="3" key="1">
    <citation type="submission" date="2016-11" db="EMBL/GenBank/DDBJ databases">
        <authorList>
            <person name="Varghese N."/>
            <person name="Submissions S."/>
        </authorList>
    </citation>
    <scope>NUCLEOTIDE SEQUENCE [LARGE SCALE GENOMIC DNA]</scope>
    <source>
        <strain evidence="3">DSM 10124</strain>
    </source>
</reference>
<dbReference type="RefSeq" id="WP_073248616.1">
    <property type="nucleotide sequence ID" value="NZ_FQVG01000022.1"/>
</dbReference>
<evidence type="ECO:0000313" key="2">
    <source>
        <dbReference type="EMBL" id="SHE90233.1"/>
    </source>
</evidence>
<keyword evidence="1" id="KW-0812">Transmembrane</keyword>
<feature type="transmembrane region" description="Helical" evidence="1">
    <location>
        <begin position="82"/>
        <end position="103"/>
    </location>
</feature>
<feature type="transmembrane region" description="Helical" evidence="1">
    <location>
        <begin position="6"/>
        <end position="26"/>
    </location>
</feature>